<feature type="transmembrane region" description="Helical" evidence="1">
    <location>
        <begin position="122"/>
        <end position="140"/>
    </location>
</feature>
<evidence type="ECO:0000256" key="1">
    <source>
        <dbReference type="SAM" id="Phobius"/>
    </source>
</evidence>
<dbReference type="Proteomes" id="UP000664632">
    <property type="component" value="Unassembled WGS sequence"/>
</dbReference>
<keyword evidence="1" id="KW-0472">Membrane</keyword>
<feature type="transmembrane region" description="Helical" evidence="1">
    <location>
        <begin position="80"/>
        <end position="102"/>
    </location>
</feature>
<feature type="transmembrane region" description="Helical" evidence="1">
    <location>
        <begin position="34"/>
        <end position="54"/>
    </location>
</feature>
<name>A0ABS3GX27_9ENTE</name>
<protein>
    <submittedName>
        <fullName evidence="2">DUF1361 domain-containing protein</fullName>
    </submittedName>
</protein>
<dbReference type="EMBL" id="JAFLWD010000009">
    <property type="protein sequence ID" value="MBO0439750.1"/>
    <property type="molecule type" value="Genomic_DNA"/>
</dbReference>
<evidence type="ECO:0000313" key="2">
    <source>
        <dbReference type="EMBL" id="MBO0439750.1"/>
    </source>
</evidence>
<keyword evidence="1" id="KW-1133">Transmembrane helix</keyword>
<keyword evidence="1" id="KW-0812">Transmembrane</keyword>
<keyword evidence="3" id="KW-1185">Reference proteome</keyword>
<proteinExistence type="predicted"/>
<comment type="caution">
    <text evidence="2">The sequence shown here is derived from an EMBL/GenBank/DDBJ whole genome shotgun (WGS) entry which is preliminary data.</text>
</comment>
<reference evidence="2 3" key="1">
    <citation type="submission" date="2021-03" db="EMBL/GenBank/DDBJ databases">
        <title>Enterococcal diversity collection.</title>
        <authorList>
            <person name="Gilmore M.S."/>
            <person name="Schwartzman J."/>
            <person name="Van Tyne D."/>
            <person name="Martin M."/>
            <person name="Earl A.M."/>
            <person name="Manson A.L."/>
            <person name="Straub T."/>
            <person name="Salamzade R."/>
            <person name="Saavedra J."/>
            <person name="Lebreton F."/>
            <person name="Prichula J."/>
            <person name="Schaufler K."/>
            <person name="Gaca A."/>
            <person name="Sgardioli B."/>
            <person name="Wagenaar J."/>
            <person name="Strong T."/>
        </authorList>
    </citation>
    <scope>NUCLEOTIDE SEQUENCE [LARGE SCALE GENOMIC DNA]</scope>
    <source>
        <strain evidence="2 3">DIV0869a</strain>
    </source>
</reference>
<dbReference type="RefSeq" id="WP_207111861.1">
    <property type="nucleotide sequence ID" value="NZ_JAFLWD010000009.1"/>
</dbReference>
<feature type="transmembrane region" description="Helical" evidence="1">
    <location>
        <begin position="6"/>
        <end position="22"/>
    </location>
</feature>
<feature type="transmembrane region" description="Helical" evidence="1">
    <location>
        <begin position="168"/>
        <end position="188"/>
    </location>
</feature>
<organism evidence="2 3">
    <name type="scientific">Candidatus Enterococcus ikei</name>
    <dbReference type="NCBI Taxonomy" id="2815326"/>
    <lineage>
        <taxon>Bacteria</taxon>
        <taxon>Bacillati</taxon>
        <taxon>Bacillota</taxon>
        <taxon>Bacilli</taxon>
        <taxon>Lactobacillales</taxon>
        <taxon>Enterococcaceae</taxon>
        <taxon>Enterococcus</taxon>
    </lineage>
</organism>
<dbReference type="Pfam" id="PF07099">
    <property type="entry name" value="DUF1361"/>
    <property type="match status" value="1"/>
</dbReference>
<evidence type="ECO:0000313" key="3">
    <source>
        <dbReference type="Proteomes" id="UP000664632"/>
    </source>
</evidence>
<gene>
    <name evidence="2" type="ORF">JZO69_05230</name>
</gene>
<dbReference type="InterPro" id="IPR009793">
    <property type="entry name" value="DUF1361"/>
</dbReference>
<sequence>MIFFADSYHFMALNVFLAYLPIEISFHFQKVTKNWFLLLGILWLLFYPNAPYLFTDFFHLETLTIYQGMDQLFGQSLSDWLSFSLLTVGICFYGFVGMATIFSTLHECYRRSIFNKKWQGGLFVLIVNLLSSLAIFVGRFDRLHSIHLFTKPLKTITIIFLNWSVNKVLFILLFTGLQLLLLLAIICVKKSDMLNKEEKLC</sequence>
<accession>A0ABS3GX27</accession>